<evidence type="ECO:0000256" key="1">
    <source>
        <dbReference type="SAM" id="Phobius"/>
    </source>
</evidence>
<feature type="transmembrane region" description="Helical" evidence="1">
    <location>
        <begin position="35"/>
        <end position="53"/>
    </location>
</feature>
<dbReference type="Proteomes" id="UP000198935">
    <property type="component" value="Unassembled WGS sequence"/>
</dbReference>
<dbReference type="OrthoDB" id="2447993at2"/>
<name>A0A1H3V1Y1_9BACI</name>
<keyword evidence="3" id="KW-1185">Reference proteome</keyword>
<dbReference type="Pfam" id="PF14171">
    <property type="entry name" value="SpoIISA_toxin"/>
    <property type="match status" value="1"/>
</dbReference>
<accession>A0A1H3V1Y1</accession>
<gene>
    <name evidence="2" type="ORF">SAMN05421736_1333</name>
</gene>
<keyword evidence="1" id="KW-0812">Transmembrane</keyword>
<reference evidence="3" key="1">
    <citation type="submission" date="2016-10" db="EMBL/GenBank/DDBJ databases">
        <authorList>
            <person name="Varghese N."/>
            <person name="Submissions S."/>
        </authorList>
    </citation>
    <scope>NUCLEOTIDE SEQUENCE [LARGE SCALE GENOMIC DNA]</scope>
    <source>
        <strain evidence="3">SP</strain>
    </source>
</reference>
<feature type="transmembrane region" description="Helical" evidence="1">
    <location>
        <begin position="6"/>
        <end position="23"/>
    </location>
</feature>
<keyword evidence="1" id="KW-0472">Membrane</keyword>
<evidence type="ECO:0000313" key="2">
    <source>
        <dbReference type="EMBL" id="SDZ68231.1"/>
    </source>
</evidence>
<dbReference type="InterPro" id="IPR025940">
    <property type="entry name" value="SpoIISA_toxin"/>
</dbReference>
<dbReference type="GO" id="GO:0016020">
    <property type="term" value="C:membrane"/>
    <property type="evidence" value="ECO:0007669"/>
    <property type="project" value="InterPro"/>
</dbReference>
<proteinExistence type="predicted"/>
<dbReference type="EMBL" id="FNPI01000033">
    <property type="protein sequence ID" value="SDZ68231.1"/>
    <property type="molecule type" value="Genomic_DNA"/>
</dbReference>
<protein>
    <submittedName>
        <fullName evidence="2">Toxin SpoIISA, type II toxin-antitoxin system</fullName>
    </submittedName>
</protein>
<sequence length="64" mass="7959">MGTFFITGMWMVFILLCLYTYFSRKEEFEEKHKNSVRKIWYLIYILGSMIYLTKNPNYLMINWK</sequence>
<keyword evidence="1" id="KW-1133">Transmembrane helix</keyword>
<evidence type="ECO:0000313" key="3">
    <source>
        <dbReference type="Proteomes" id="UP000198935"/>
    </source>
</evidence>
<dbReference type="AlphaFoldDB" id="A0A1H3V1Y1"/>
<dbReference type="STRING" id="1503961.SAMN05421736_1333"/>
<organism evidence="2 3">
    <name type="scientific">Evansella caseinilytica</name>
    <dbReference type="NCBI Taxonomy" id="1503961"/>
    <lineage>
        <taxon>Bacteria</taxon>
        <taxon>Bacillati</taxon>
        <taxon>Bacillota</taxon>
        <taxon>Bacilli</taxon>
        <taxon>Bacillales</taxon>
        <taxon>Bacillaceae</taxon>
        <taxon>Evansella</taxon>
    </lineage>
</organism>